<comment type="caution">
    <text evidence="2">The sequence shown here is derived from an EMBL/GenBank/DDBJ whole genome shotgun (WGS) entry which is preliminary data.</text>
</comment>
<sequence>MGERFTLLLAGPRDGVRPGPVWDDLDRVHAAHPSMLLVEGGCSGVDTFGREWVTDRRARGWDIEGETYRAPWRIPELSKAAGPARYGFMIGMIIGRGGPCGALVYLRPGSTGSAGTAAFAKHVGMSVWRRPAPTLEEQGGVRGGQ</sequence>
<dbReference type="RefSeq" id="WP_191897545.1">
    <property type="nucleotide sequence ID" value="NZ_BMQD01000023.1"/>
</dbReference>
<proteinExistence type="predicted"/>
<dbReference type="Proteomes" id="UP000627984">
    <property type="component" value="Unassembled WGS sequence"/>
</dbReference>
<evidence type="ECO:0000313" key="2">
    <source>
        <dbReference type="EMBL" id="GGK90502.1"/>
    </source>
</evidence>
<protein>
    <recommendedName>
        <fullName evidence="1">YspA cpYpsA-related SLOG domain-containing protein</fullName>
    </recommendedName>
</protein>
<evidence type="ECO:0000259" key="1">
    <source>
        <dbReference type="Pfam" id="PF10686"/>
    </source>
</evidence>
<evidence type="ECO:0000313" key="3">
    <source>
        <dbReference type="Proteomes" id="UP000627984"/>
    </source>
</evidence>
<accession>A0AA37BLI1</accession>
<name>A0AA37BLI1_9ACTN</name>
<gene>
    <name evidence="2" type="ORF">GCM10010126_57470</name>
</gene>
<dbReference type="AlphaFoldDB" id="A0AA37BLI1"/>
<reference evidence="2" key="1">
    <citation type="journal article" date="2014" name="Int. J. Syst. Evol. Microbiol.">
        <title>Complete genome sequence of Corynebacterium casei LMG S-19264T (=DSM 44701T), isolated from a smear-ripened cheese.</title>
        <authorList>
            <consortium name="US DOE Joint Genome Institute (JGI-PGF)"/>
            <person name="Walter F."/>
            <person name="Albersmeier A."/>
            <person name="Kalinowski J."/>
            <person name="Ruckert C."/>
        </authorList>
    </citation>
    <scope>NUCLEOTIDE SEQUENCE</scope>
    <source>
        <strain evidence="2">JCM 3093</strain>
    </source>
</reference>
<feature type="domain" description="YspA cpYpsA-related SLOG" evidence="1">
    <location>
        <begin position="8"/>
        <end position="73"/>
    </location>
</feature>
<dbReference type="InterPro" id="IPR019627">
    <property type="entry name" value="YAcAr"/>
</dbReference>
<dbReference type="Pfam" id="PF10686">
    <property type="entry name" value="YAcAr"/>
    <property type="match status" value="1"/>
</dbReference>
<reference evidence="2" key="2">
    <citation type="submission" date="2022-09" db="EMBL/GenBank/DDBJ databases">
        <authorList>
            <person name="Sun Q."/>
            <person name="Ohkuma M."/>
        </authorList>
    </citation>
    <scope>NUCLEOTIDE SEQUENCE</scope>
    <source>
        <strain evidence="2">JCM 3093</strain>
    </source>
</reference>
<dbReference type="EMBL" id="BMQD01000023">
    <property type="protein sequence ID" value="GGK90502.1"/>
    <property type="molecule type" value="Genomic_DNA"/>
</dbReference>
<organism evidence="2 3">
    <name type="scientific">Planomonospora parontospora</name>
    <dbReference type="NCBI Taxonomy" id="58119"/>
    <lineage>
        <taxon>Bacteria</taxon>
        <taxon>Bacillati</taxon>
        <taxon>Actinomycetota</taxon>
        <taxon>Actinomycetes</taxon>
        <taxon>Streptosporangiales</taxon>
        <taxon>Streptosporangiaceae</taxon>
        <taxon>Planomonospora</taxon>
    </lineage>
</organism>